<protein>
    <recommendedName>
        <fullName evidence="6">NHL repeat-containing protein</fullName>
    </recommendedName>
</protein>
<dbReference type="PANTHER" id="PTHR13833:SF73">
    <property type="entry name" value="NHL DOMAIN-CONTAINING PROTEIN"/>
    <property type="match status" value="1"/>
</dbReference>
<dbReference type="Proteomes" id="UP000017836">
    <property type="component" value="Unassembled WGS sequence"/>
</dbReference>
<gene>
    <name evidence="4" type="ORF">AMTR_s00130p00074440</name>
</gene>
<feature type="compositionally biased region" description="Polar residues" evidence="2">
    <location>
        <begin position="348"/>
        <end position="368"/>
    </location>
</feature>
<feature type="region of interest" description="Disordered" evidence="2">
    <location>
        <begin position="347"/>
        <end position="451"/>
    </location>
</feature>
<dbReference type="STRING" id="13333.W1NRL3"/>
<evidence type="ECO:0000256" key="3">
    <source>
        <dbReference type="SAM" id="SignalP"/>
    </source>
</evidence>
<feature type="signal peptide" evidence="3">
    <location>
        <begin position="1"/>
        <end position="25"/>
    </location>
</feature>
<proteinExistence type="predicted"/>
<dbReference type="SUPFAM" id="SSF63829">
    <property type="entry name" value="Calcium-dependent phosphotriesterase"/>
    <property type="match status" value="1"/>
</dbReference>
<organism evidence="4 5">
    <name type="scientific">Amborella trichopoda</name>
    <dbReference type="NCBI Taxonomy" id="13333"/>
    <lineage>
        <taxon>Eukaryota</taxon>
        <taxon>Viridiplantae</taxon>
        <taxon>Streptophyta</taxon>
        <taxon>Embryophyta</taxon>
        <taxon>Tracheophyta</taxon>
        <taxon>Spermatophyta</taxon>
        <taxon>Magnoliopsida</taxon>
        <taxon>Amborellales</taxon>
        <taxon>Amborellaceae</taxon>
        <taxon>Amborella</taxon>
    </lineage>
</organism>
<dbReference type="PANTHER" id="PTHR13833">
    <property type="match status" value="1"/>
</dbReference>
<dbReference type="OMA" id="SHYEDEW"/>
<feature type="chain" id="PRO_5004806772" description="NHL repeat-containing protein" evidence="3">
    <location>
        <begin position="26"/>
        <end position="471"/>
    </location>
</feature>
<evidence type="ECO:0008006" key="6">
    <source>
        <dbReference type="Google" id="ProtNLM"/>
    </source>
</evidence>
<accession>W1NRL3</accession>
<keyword evidence="3" id="KW-0732">Signal</keyword>
<dbReference type="HOGENOM" id="CLU_029743_0_0_1"/>
<sequence length="471" mass="52294">MFFDMKYALFFSLLLVSLSVSEAYAAPVEYIVRPLYSLFRWMRASPKASQNDGNFLQFENGYVVETVVEGNKLGIVPYVIRISPEGELIASDTINSNIVRMTPPLSPYSRARLVAGSFQGHLGHVDGKPSDARFNHPKGVAVDDRGNVYVADTLNMAIRKIGEAGVTTIAGGKSNAAGYSDGPSEDAKFSSDFDVVYVGSTCSLLVIDRGNAALREIALRPEDCSSQYSSVSSSDIIIVAGALLVGYVSCFLHQGFSSSNVSKRSHYEDEWQEVSKEEKTKYPKDLNNFPVSTQPSFFGYVSNLLGFLTEKVKNIYHSIPFLRPKETFLSPLDNLVMPEDDIKEAASLQKQRSSWPMTESIQSSDANNSYTSKYKASSQKKKSSGLKDPNLPCKHKSRRQDAANVSGSAEASRYVQHSSKSQRHHRSREATFGASEREPKPMEIKSVDYGDPKFDHYNIRSKFTVDNVFQY</sequence>
<keyword evidence="1" id="KW-0677">Repeat</keyword>
<evidence type="ECO:0000313" key="4">
    <source>
        <dbReference type="EMBL" id="ERM97655.1"/>
    </source>
</evidence>
<dbReference type="InterPro" id="IPR001258">
    <property type="entry name" value="NHL_repeat"/>
</dbReference>
<dbReference type="Gramene" id="ERM97655">
    <property type="protein sequence ID" value="ERM97655"/>
    <property type="gene ID" value="AMTR_s00130p00074440"/>
</dbReference>
<name>W1NRL3_AMBTC</name>
<dbReference type="InterPro" id="IPR011042">
    <property type="entry name" value="6-blade_b-propeller_TolB-like"/>
</dbReference>
<dbReference type="Gene3D" id="2.120.10.30">
    <property type="entry name" value="TolB, C-terminal domain"/>
    <property type="match status" value="1"/>
</dbReference>
<evidence type="ECO:0000313" key="5">
    <source>
        <dbReference type="Proteomes" id="UP000017836"/>
    </source>
</evidence>
<dbReference type="eggNOG" id="ENOG502QR9M">
    <property type="taxonomic scope" value="Eukaryota"/>
</dbReference>
<dbReference type="Pfam" id="PF01436">
    <property type="entry name" value="NHL"/>
    <property type="match status" value="1"/>
</dbReference>
<dbReference type="AlphaFoldDB" id="W1NRL3"/>
<feature type="compositionally biased region" description="Basic and acidic residues" evidence="2">
    <location>
        <begin position="435"/>
        <end position="451"/>
    </location>
</feature>
<evidence type="ECO:0000256" key="1">
    <source>
        <dbReference type="ARBA" id="ARBA00022737"/>
    </source>
</evidence>
<reference evidence="5" key="1">
    <citation type="journal article" date="2013" name="Science">
        <title>The Amborella genome and the evolution of flowering plants.</title>
        <authorList>
            <consortium name="Amborella Genome Project"/>
        </authorList>
    </citation>
    <scope>NUCLEOTIDE SEQUENCE [LARGE SCALE GENOMIC DNA]</scope>
</reference>
<evidence type="ECO:0000256" key="2">
    <source>
        <dbReference type="SAM" id="MobiDB-lite"/>
    </source>
</evidence>
<dbReference type="EMBL" id="KI395898">
    <property type="protein sequence ID" value="ERM97655.1"/>
    <property type="molecule type" value="Genomic_DNA"/>
</dbReference>
<keyword evidence="5" id="KW-1185">Reference proteome</keyword>